<organism evidence="2 3">
    <name type="scientific">Rhodoferax lithotrophicus</name>
    <dbReference type="NCBI Taxonomy" id="2798804"/>
    <lineage>
        <taxon>Bacteria</taxon>
        <taxon>Pseudomonadati</taxon>
        <taxon>Pseudomonadota</taxon>
        <taxon>Betaproteobacteria</taxon>
        <taxon>Burkholderiales</taxon>
        <taxon>Comamonadaceae</taxon>
        <taxon>Rhodoferax</taxon>
    </lineage>
</organism>
<dbReference type="EMBL" id="AP024238">
    <property type="protein sequence ID" value="BCO26459.1"/>
    <property type="molecule type" value="Genomic_DNA"/>
</dbReference>
<accession>A0ABM7MJN7</accession>
<dbReference type="InterPro" id="IPR019734">
    <property type="entry name" value="TPR_rpt"/>
</dbReference>
<sequence length="513" mass="58738">MMHKSNKRPAISGLSNERALDLIGQLVDQALDEGNIDLISYALSIADELEARGLQALDLALLDYFRANAWACRGQQRLGNSATVWDFEQPEVGQQVFLLRRAMNSPGFDAMDAIRRCQILTNLANQLNTLGRFVEARAYWSTALVIDPNFWMARANRGRGLMYYANALYDPGHEAAFALSAYSDLINAVELIAKFPYLGDFQLASVFSRSAEQISNHYDIEAIRHEYKSDDWDMGSVPIERAYRSWCLDNVLFLNPLNDLEASSIAARDVMTLPNFITANGEPPIVVGMFNELKQGFVSARWMLWEGMQVDEPHLSDREVLIYSTFDYSVYGLAIEKVKVAFRMAYSTLDKIAYFLNHYLALGIPEKRVSFRTIWRDKDNGPVRDYFAKSENWPFRGLFWLSKDLFEEDMRDSTEPDSRALADLRNHLEHKYVKVHDMVMPTRSATDPFYDTLAHVISRSDLERRTLRLIQLVRSALIYLSLGMHREEQARGKGKEGLIAPMSLYPLSDKLRY</sequence>
<evidence type="ECO:0000259" key="1">
    <source>
        <dbReference type="Pfam" id="PF18733"/>
    </source>
</evidence>
<protein>
    <recommendedName>
        <fullName evidence="1">LA2681-like HEPN domain-containing protein</fullName>
    </recommendedName>
</protein>
<dbReference type="InterPro" id="IPR040826">
    <property type="entry name" value="HEPN_LA2681"/>
</dbReference>
<dbReference type="InterPro" id="IPR011990">
    <property type="entry name" value="TPR-like_helical_dom_sf"/>
</dbReference>
<evidence type="ECO:0000313" key="3">
    <source>
        <dbReference type="Proteomes" id="UP000824366"/>
    </source>
</evidence>
<dbReference type="Gene3D" id="1.25.40.10">
    <property type="entry name" value="Tetratricopeptide repeat domain"/>
    <property type="match status" value="1"/>
</dbReference>
<evidence type="ECO:0000313" key="2">
    <source>
        <dbReference type="EMBL" id="BCO26459.1"/>
    </source>
</evidence>
<dbReference type="SUPFAM" id="SSF48452">
    <property type="entry name" value="TPR-like"/>
    <property type="match status" value="1"/>
</dbReference>
<dbReference type="SMART" id="SM00028">
    <property type="entry name" value="TPR"/>
    <property type="match status" value="1"/>
</dbReference>
<gene>
    <name evidence="2" type="ORF">MIZ03_1342</name>
</gene>
<reference evidence="2 3" key="1">
    <citation type="journal article" date="2021" name="Microbiol. Spectr.">
        <title>A Single Bacterium Capable of Oxidation and Reduction of Iron at Circumneutral pH.</title>
        <authorList>
            <person name="Kato S."/>
            <person name="Ohkuma M."/>
        </authorList>
    </citation>
    <scope>NUCLEOTIDE SEQUENCE [LARGE SCALE GENOMIC DNA]</scope>
    <source>
        <strain evidence="2 3">MIZ03</strain>
    </source>
</reference>
<keyword evidence="3" id="KW-1185">Reference proteome</keyword>
<dbReference type="Pfam" id="PF18733">
    <property type="entry name" value="HEPN_LA2681"/>
    <property type="match status" value="1"/>
</dbReference>
<feature type="domain" description="LA2681-like HEPN" evidence="1">
    <location>
        <begin position="280"/>
        <end position="487"/>
    </location>
</feature>
<name>A0ABM7MJN7_9BURK</name>
<proteinExistence type="predicted"/>
<dbReference type="Proteomes" id="UP000824366">
    <property type="component" value="Chromosome"/>
</dbReference>